<dbReference type="AlphaFoldDB" id="F9WI23"/>
<comment type="caution">
    <text evidence="1">The sequence shown here is derived from an EMBL/GenBank/DDBJ whole genome shotgun (WGS) entry which is preliminary data.</text>
</comment>
<sequence length="119" mass="13558">MKSDSNEKLCGKNQSNCGVLESVEECWYTGWTDTDRGNKYIKNSWTKIVTQCLESGNGDYLEKALTSFKVKFNEKSQYVGKGTLDCDGMFASGVCVKYSPECGKKNWWIQLEKVIRKDK</sequence>
<name>F9WI23_TRYCI</name>
<accession>F9WI23</accession>
<reference evidence="2" key="1">
    <citation type="submission" date="2011-07" db="EMBL/GenBank/DDBJ databases">
        <title>Divergent evolution of antigenic variation in African trypanosomes.</title>
        <authorList>
            <person name="Jackson A.P."/>
            <person name="Berry A."/>
            <person name="Allison H.C."/>
            <person name="Burton P."/>
            <person name="Anderson J."/>
            <person name="Aslett M."/>
            <person name="Brown R."/>
            <person name="Corton N."/>
            <person name="Harris D."/>
            <person name="Hauser H."/>
            <person name="Gamble J."/>
            <person name="Gilderthorp R."/>
            <person name="McQuillan J."/>
            <person name="Quail M.A."/>
            <person name="Sanders M."/>
            <person name="Van Tonder A."/>
            <person name="Ginger M.L."/>
            <person name="Donelson J.E."/>
            <person name="Field M.C."/>
            <person name="Barry J.D."/>
            <person name="Berriman M."/>
            <person name="Hertz-Fowler C."/>
        </authorList>
    </citation>
    <scope>NUCLEOTIDE SEQUENCE [LARGE SCALE GENOMIC DNA]</scope>
    <source>
        <strain evidence="2">IL3000</strain>
    </source>
</reference>
<organism evidence="1 2">
    <name type="scientific">Trypanosoma congolense (strain IL3000)</name>
    <dbReference type="NCBI Taxonomy" id="1068625"/>
    <lineage>
        <taxon>Eukaryota</taxon>
        <taxon>Discoba</taxon>
        <taxon>Euglenozoa</taxon>
        <taxon>Kinetoplastea</taxon>
        <taxon>Metakinetoplastina</taxon>
        <taxon>Trypanosomatida</taxon>
        <taxon>Trypanosomatidae</taxon>
        <taxon>Trypanosoma</taxon>
        <taxon>Nannomonas</taxon>
    </lineage>
</organism>
<reference evidence="1 2" key="2">
    <citation type="journal article" date="2012" name="Proc. Natl. Acad. Sci. U.S.A.">
        <title>Antigenic diversity is generated by distinct evolutionary mechanisms in African trypanosome species.</title>
        <authorList>
            <person name="Jackson A.P."/>
            <person name="Berry A."/>
            <person name="Aslett M."/>
            <person name="Allison H.C."/>
            <person name="Burton P."/>
            <person name="Vavrova-Anderson J."/>
            <person name="Brown R."/>
            <person name="Browne H."/>
            <person name="Corton N."/>
            <person name="Hauser H."/>
            <person name="Gamble J."/>
            <person name="Gilderthorp R."/>
            <person name="Marcello L."/>
            <person name="McQuillan J."/>
            <person name="Otto T.D."/>
            <person name="Quail M.A."/>
            <person name="Sanders M.J."/>
            <person name="van Tonder A."/>
            <person name="Ginger M.L."/>
            <person name="Field M.C."/>
            <person name="Barry J.D."/>
            <person name="Hertz-Fowler C."/>
            <person name="Berriman M."/>
        </authorList>
    </citation>
    <scope>NUCLEOTIDE SEQUENCE [LARGE SCALE GENOMIC DNA]</scope>
    <source>
        <strain evidence="1 2">IL3000</strain>
    </source>
</reference>
<evidence type="ECO:0000313" key="2">
    <source>
        <dbReference type="Proteomes" id="UP000000702"/>
    </source>
</evidence>
<dbReference type="EMBL" id="CAEQ01002517">
    <property type="protein sequence ID" value="CCD16968.1"/>
    <property type="molecule type" value="Genomic_DNA"/>
</dbReference>
<proteinExistence type="predicted"/>
<evidence type="ECO:0000313" key="1">
    <source>
        <dbReference type="EMBL" id="CCD16968.1"/>
    </source>
</evidence>
<evidence type="ECO:0008006" key="3">
    <source>
        <dbReference type="Google" id="ProtNLM"/>
    </source>
</evidence>
<dbReference type="Proteomes" id="UP000000702">
    <property type="component" value="Unassembled WGS sequence"/>
</dbReference>
<gene>
    <name evidence="1" type="ORF">TCIL3000_0_18400</name>
</gene>
<protein>
    <recommendedName>
        <fullName evidence="3">Variant surface glycoprotein</fullName>
    </recommendedName>
</protein>
<keyword evidence="2" id="KW-1185">Reference proteome</keyword>